<sequence length="86" mass="9740">MFINPSSIDPDTLNTLIKDFAYAQISTNGDDNTTVITNEAIAHFKRKLLAKEYVIHFASNDEVEEDARISIRPVSDFSLSPYQVEF</sequence>
<dbReference type="Pfam" id="PF06794">
    <property type="entry name" value="UPF0270"/>
    <property type="match status" value="1"/>
</dbReference>
<dbReference type="RefSeq" id="WP_242283654.1">
    <property type="nucleotide sequence ID" value="NZ_JAKKSL010000001.1"/>
</dbReference>
<dbReference type="InterPro" id="IPR010648">
    <property type="entry name" value="UPF0270"/>
</dbReference>
<dbReference type="Gene3D" id="1.10.10.610">
    <property type="entry name" value="YehU-like"/>
    <property type="match status" value="1"/>
</dbReference>
<comment type="similarity">
    <text evidence="1">Belongs to the UPF0270 family.</text>
</comment>
<reference evidence="2" key="1">
    <citation type="submission" date="2022-01" db="EMBL/GenBank/DDBJ databases">
        <title>Colwellia maritima, isolated from seawater.</title>
        <authorList>
            <person name="Kristyanto S."/>
            <person name="Jung J."/>
            <person name="Jeon C.O."/>
        </authorList>
    </citation>
    <scope>NUCLEOTIDE SEQUENCE</scope>
    <source>
        <strain evidence="2">MSW7</strain>
    </source>
</reference>
<evidence type="ECO:0000256" key="1">
    <source>
        <dbReference type="ARBA" id="ARBA00006450"/>
    </source>
</evidence>
<keyword evidence="3" id="KW-1185">Reference proteome</keyword>
<evidence type="ECO:0000313" key="2">
    <source>
        <dbReference type="EMBL" id="MCI2282719.1"/>
    </source>
</evidence>
<dbReference type="SUPFAM" id="SSF118001">
    <property type="entry name" value="YehU-like"/>
    <property type="match status" value="1"/>
</dbReference>
<name>A0ABS9WXK1_9GAMM</name>
<protein>
    <submittedName>
        <fullName evidence="2">YheU family protein</fullName>
    </submittedName>
</protein>
<dbReference type="InterPro" id="IPR036685">
    <property type="entry name" value="YehU-like_sf"/>
</dbReference>
<evidence type="ECO:0000313" key="3">
    <source>
        <dbReference type="Proteomes" id="UP001139646"/>
    </source>
</evidence>
<dbReference type="Proteomes" id="UP001139646">
    <property type="component" value="Unassembled WGS sequence"/>
</dbReference>
<comment type="caution">
    <text evidence="2">The sequence shown here is derived from an EMBL/GenBank/DDBJ whole genome shotgun (WGS) entry which is preliminary data.</text>
</comment>
<gene>
    <name evidence="2" type="ORF">L3081_03985</name>
</gene>
<dbReference type="EMBL" id="JAKKSL010000001">
    <property type="protein sequence ID" value="MCI2282719.1"/>
    <property type="molecule type" value="Genomic_DNA"/>
</dbReference>
<accession>A0ABS9WXK1</accession>
<organism evidence="2 3">
    <name type="scientific">Colwellia maritima</name>
    <dbReference type="NCBI Taxonomy" id="2912588"/>
    <lineage>
        <taxon>Bacteria</taxon>
        <taxon>Pseudomonadati</taxon>
        <taxon>Pseudomonadota</taxon>
        <taxon>Gammaproteobacteria</taxon>
        <taxon>Alteromonadales</taxon>
        <taxon>Colwelliaceae</taxon>
        <taxon>Colwellia</taxon>
    </lineage>
</organism>
<proteinExistence type="inferred from homology"/>